<comment type="similarity">
    <text evidence="2 10">Belongs to the disproportionating enzyme family.</text>
</comment>
<dbReference type="EMBL" id="CP047289">
    <property type="protein sequence ID" value="QUS36777.1"/>
    <property type="molecule type" value="Genomic_DNA"/>
</dbReference>
<dbReference type="KEGG" id="fap:GR316_11190"/>
<evidence type="ECO:0000256" key="4">
    <source>
        <dbReference type="ARBA" id="ARBA00020295"/>
    </source>
</evidence>
<keyword evidence="7 10" id="KW-0119">Carbohydrate metabolism</keyword>
<accession>A0A8J8SLS1</accession>
<dbReference type="GO" id="GO:0004134">
    <property type="term" value="F:4-alpha-glucanotransferase activity"/>
    <property type="evidence" value="ECO:0007669"/>
    <property type="project" value="UniProtKB-EC"/>
</dbReference>
<evidence type="ECO:0000256" key="1">
    <source>
        <dbReference type="ARBA" id="ARBA00000439"/>
    </source>
</evidence>
<name>A0A8J8SLS1_9RHOB</name>
<dbReference type="NCBIfam" id="TIGR00217">
    <property type="entry name" value="malQ"/>
    <property type="match status" value="1"/>
</dbReference>
<comment type="catalytic activity">
    <reaction evidence="1 10">
        <text>Transfers a segment of a (1-&gt;4)-alpha-D-glucan to a new position in an acceptor, which may be glucose or a (1-&gt;4)-alpha-D-glucan.</text>
        <dbReference type="EC" id="2.4.1.25"/>
    </reaction>
</comment>
<keyword evidence="6 10" id="KW-0808">Transferase</keyword>
<evidence type="ECO:0000313" key="11">
    <source>
        <dbReference type="EMBL" id="QUS36777.1"/>
    </source>
</evidence>
<evidence type="ECO:0000256" key="8">
    <source>
        <dbReference type="ARBA" id="ARBA00031423"/>
    </source>
</evidence>
<evidence type="ECO:0000256" key="5">
    <source>
        <dbReference type="ARBA" id="ARBA00022676"/>
    </source>
</evidence>
<evidence type="ECO:0000256" key="2">
    <source>
        <dbReference type="ARBA" id="ARBA00005684"/>
    </source>
</evidence>
<evidence type="ECO:0000256" key="7">
    <source>
        <dbReference type="ARBA" id="ARBA00023277"/>
    </source>
</evidence>
<dbReference type="Gene3D" id="3.20.20.80">
    <property type="entry name" value="Glycosidases"/>
    <property type="match status" value="1"/>
</dbReference>
<dbReference type="PANTHER" id="PTHR32438">
    <property type="entry name" value="4-ALPHA-GLUCANOTRANSFERASE DPE1, CHLOROPLASTIC/AMYLOPLASTIC"/>
    <property type="match status" value="1"/>
</dbReference>
<dbReference type="InterPro" id="IPR017853">
    <property type="entry name" value="GH"/>
</dbReference>
<dbReference type="EC" id="2.4.1.25" evidence="3 10"/>
<protein>
    <recommendedName>
        <fullName evidence="4 10">4-alpha-glucanotransferase</fullName>
        <ecNumber evidence="3 10">2.4.1.25</ecNumber>
    </recommendedName>
    <alternativeName>
        <fullName evidence="8 10">Amylomaltase</fullName>
    </alternativeName>
    <alternativeName>
        <fullName evidence="9 10">Disproportionating enzyme</fullName>
    </alternativeName>
</protein>
<sequence length="596" mass="64183">MAGLEERAKALGIAVEYEGTGGQHHRAPDATLAALTAAFGDGAGPADATLRAPGGVRCHLPDGLRGWGVAVQLYQLRSDRNWGIGDFADLLALAPHLAAAGADFVGLNPVHSLFLADPAACSPFSPSDRRFLNPLYLAVDRMKGFVPTMADPAALRAVRGTDLVDYPAVAALKLRALRAIWMAAGSPDADPAFCAEDRDDLDRHALFEAVSAHMAAQGHGAAWTEWPADWQEADGPAIRTFAADHAAELAFHRWLQQETDRQLAAAHRACLKAGMRIGLYLDFAVGEARGGAGSWGRTDVLNGVRIGAPPDYFNESGQDWGLMALSPVAMTEGRAAPFAALMRRAMTHAGALRIDHAMGLWQLFLIPDGTDPSAGTYARYPVGDMLTALADASHARGAMIIGEDLGNVPDGFRAVMDEVGILSYRILLFERGEAGYIPPADYPVNAMVCLSTHDLPTFQGWWQGDDIRLRRRFGLVRAATAEEQTAARKGERRDLLNALAAEGLIAPGTTPPAEGPAPEAIVTAVHRFLARAPSRLMAVRLEDLAGELRPVNLPSTTDDDHPNWRPKLRRDWREIVRSDRFGALTQAIAAERPRNK</sequence>
<evidence type="ECO:0000256" key="6">
    <source>
        <dbReference type="ARBA" id="ARBA00022679"/>
    </source>
</evidence>
<gene>
    <name evidence="11" type="primary">malQ</name>
    <name evidence="11" type="ORF">GR316_11190</name>
</gene>
<dbReference type="AlphaFoldDB" id="A0A8J8SLS1"/>
<dbReference type="InterPro" id="IPR003385">
    <property type="entry name" value="Glyco_hydro_77"/>
</dbReference>
<reference evidence="11" key="1">
    <citation type="submission" date="2020-01" db="EMBL/GenBank/DDBJ databases">
        <authorList>
            <person name="Yang Y."/>
            <person name="Kwon Y.M."/>
        </authorList>
    </citation>
    <scope>NUCLEOTIDE SEQUENCE</scope>
    <source>
        <strain evidence="11">PG104</strain>
    </source>
</reference>
<proteinExistence type="inferred from homology"/>
<dbReference type="GO" id="GO:0005975">
    <property type="term" value="P:carbohydrate metabolic process"/>
    <property type="evidence" value="ECO:0007669"/>
    <property type="project" value="InterPro"/>
</dbReference>
<evidence type="ECO:0000256" key="10">
    <source>
        <dbReference type="RuleBase" id="RU361207"/>
    </source>
</evidence>
<evidence type="ECO:0000256" key="9">
    <source>
        <dbReference type="ARBA" id="ARBA00031501"/>
    </source>
</evidence>
<dbReference type="PANTHER" id="PTHR32438:SF5">
    <property type="entry name" value="4-ALPHA-GLUCANOTRANSFERASE DPE1, CHLOROPLASTIC_AMYLOPLASTIC"/>
    <property type="match status" value="1"/>
</dbReference>
<evidence type="ECO:0000313" key="12">
    <source>
        <dbReference type="Proteomes" id="UP000679284"/>
    </source>
</evidence>
<organism evidence="11 12">
    <name type="scientific">Falsirhodobacter algicola</name>
    <dbReference type="NCBI Taxonomy" id="2692330"/>
    <lineage>
        <taxon>Bacteria</taxon>
        <taxon>Pseudomonadati</taxon>
        <taxon>Pseudomonadota</taxon>
        <taxon>Alphaproteobacteria</taxon>
        <taxon>Rhodobacterales</taxon>
        <taxon>Paracoccaceae</taxon>
        <taxon>Falsirhodobacter</taxon>
    </lineage>
</organism>
<evidence type="ECO:0000256" key="3">
    <source>
        <dbReference type="ARBA" id="ARBA00012560"/>
    </source>
</evidence>
<keyword evidence="5 10" id="KW-0328">Glycosyltransferase</keyword>
<dbReference type="SUPFAM" id="SSF51445">
    <property type="entry name" value="(Trans)glycosidases"/>
    <property type="match status" value="1"/>
</dbReference>
<dbReference type="Proteomes" id="UP000679284">
    <property type="component" value="Chromosome"/>
</dbReference>
<dbReference type="Pfam" id="PF02446">
    <property type="entry name" value="Glyco_hydro_77"/>
    <property type="match status" value="1"/>
</dbReference>
<keyword evidence="12" id="KW-1185">Reference proteome</keyword>
<dbReference type="RefSeq" id="WP_211783998.1">
    <property type="nucleotide sequence ID" value="NZ_CP047289.1"/>
</dbReference>